<keyword evidence="3" id="KW-0012">Acyltransferase</keyword>
<name>A0AAQ3NS07_VIGMU</name>
<evidence type="ECO:0000256" key="4">
    <source>
        <dbReference type="SAM" id="MobiDB-lite"/>
    </source>
</evidence>
<feature type="region of interest" description="Disordered" evidence="4">
    <location>
        <begin position="407"/>
        <end position="439"/>
    </location>
</feature>
<dbReference type="AlphaFoldDB" id="A0AAQ3NS07"/>
<evidence type="ECO:0000313" key="5">
    <source>
        <dbReference type="EMBL" id="WVZ14353.1"/>
    </source>
</evidence>
<dbReference type="Proteomes" id="UP001374535">
    <property type="component" value="Chromosome 4"/>
</dbReference>
<evidence type="ECO:0000256" key="1">
    <source>
        <dbReference type="ARBA" id="ARBA00009861"/>
    </source>
</evidence>
<evidence type="ECO:0000256" key="2">
    <source>
        <dbReference type="ARBA" id="ARBA00022679"/>
    </source>
</evidence>
<dbReference type="Pfam" id="PF02458">
    <property type="entry name" value="Transferase"/>
    <property type="match status" value="1"/>
</dbReference>
<dbReference type="EMBL" id="CP144697">
    <property type="protein sequence ID" value="WVZ14353.1"/>
    <property type="molecule type" value="Genomic_DNA"/>
</dbReference>
<organism evidence="5 6">
    <name type="scientific">Vigna mungo</name>
    <name type="common">Black gram</name>
    <name type="synonym">Phaseolus mungo</name>
    <dbReference type="NCBI Taxonomy" id="3915"/>
    <lineage>
        <taxon>Eukaryota</taxon>
        <taxon>Viridiplantae</taxon>
        <taxon>Streptophyta</taxon>
        <taxon>Embryophyta</taxon>
        <taxon>Tracheophyta</taxon>
        <taxon>Spermatophyta</taxon>
        <taxon>Magnoliopsida</taxon>
        <taxon>eudicotyledons</taxon>
        <taxon>Gunneridae</taxon>
        <taxon>Pentapetalae</taxon>
        <taxon>rosids</taxon>
        <taxon>fabids</taxon>
        <taxon>Fabales</taxon>
        <taxon>Fabaceae</taxon>
        <taxon>Papilionoideae</taxon>
        <taxon>50 kb inversion clade</taxon>
        <taxon>NPAAA clade</taxon>
        <taxon>indigoferoid/millettioid clade</taxon>
        <taxon>Phaseoleae</taxon>
        <taxon>Vigna</taxon>
    </lineage>
</organism>
<comment type="similarity">
    <text evidence="1">Belongs to the plant acyltransferase family.</text>
</comment>
<proteinExistence type="inferred from homology"/>
<feature type="compositionally biased region" description="Basic and acidic residues" evidence="4">
    <location>
        <begin position="424"/>
        <end position="436"/>
    </location>
</feature>
<dbReference type="InterPro" id="IPR023213">
    <property type="entry name" value="CAT-like_dom_sf"/>
</dbReference>
<protein>
    <submittedName>
        <fullName evidence="5">Uncharacterized protein</fullName>
    </submittedName>
</protein>
<gene>
    <name evidence="5" type="ORF">V8G54_011919</name>
</gene>
<reference evidence="5 6" key="1">
    <citation type="journal article" date="2023" name="Life. Sci Alliance">
        <title>Evolutionary insights into 3D genome organization and epigenetic landscape of Vigna mungo.</title>
        <authorList>
            <person name="Junaid A."/>
            <person name="Singh B."/>
            <person name="Bhatia S."/>
        </authorList>
    </citation>
    <scope>NUCLEOTIDE SEQUENCE [LARGE SCALE GENOMIC DNA]</scope>
    <source>
        <strain evidence="5">Urdbean</strain>
    </source>
</reference>
<dbReference type="GO" id="GO:0016746">
    <property type="term" value="F:acyltransferase activity"/>
    <property type="evidence" value="ECO:0007669"/>
    <property type="project" value="UniProtKB-KW"/>
</dbReference>
<sequence length="543" mass="59972">MEGKAEIVSKETIKPSSPTSNKLFKLSLLDQLAPPFYVPILLFYSASDATHNKPISHKLKASLSQVLTLYYPFCGTLRDNSTVECNDEGVVFTDCRVPMELSSLLKNPDLYHINHLFPCDPFNPAWETLTGNMAVQFNHFTCGGFALGVCFSHKIADASTAASFLTAWAATSRGNKPILPQMEEGAQVFPPRKIEMDLIGGMMGDKSIVTKRFVFNRTNISRLKQKLGSLDFTPTSVEAVTALICKSSLEAAKASSEEGKFPASMVSHAVNIRSRMAQTLSEHSIGNLSQAAFSPVVEVEGELGLRDLCERVRKTVRKIDGNYVSKLQGDDIYKVMESLKEVRTMSFSSWVRFGFYETDFGWGKPSYVRTIGVPIKNVVILMGTKVGDGMEAWITLTTRDMVGAENAISGRTSVENPRSGADNPRSRADRERENHGCHLIGGGRHLRKKEVVIFYRKIDDTWNTPEDRQNNSFSGEIPAGLVSEKIVFSTGDPVTIILTKFGGIAQYAEKDISKETQLKTNVRKNVHGLKISLGCLSSLEIMT</sequence>
<accession>A0AAQ3NS07</accession>
<dbReference type="PANTHER" id="PTHR31623">
    <property type="entry name" value="F21J9.9"/>
    <property type="match status" value="1"/>
</dbReference>
<dbReference type="Gene3D" id="3.30.559.10">
    <property type="entry name" value="Chloramphenicol acetyltransferase-like domain"/>
    <property type="match status" value="2"/>
</dbReference>
<dbReference type="PANTHER" id="PTHR31623:SF79">
    <property type="entry name" value="SALUTARIDINOL 7-O-ACETYLTRANSFERASE"/>
    <property type="match status" value="1"/>
</dbReference>
<keyword evidence="6" id="KW-1185">Reference proteome</keyword>
<evidence type="ECO:0000256" key="3">
    <source>
        <dbReference type="ARBA" id="ARBA00023315"/>
    </source>
</evidence>
<keyword evidence="2" id="KW-0808">Transferase</keyword>
<evidence type="ECO:0000313" key="6">
    <source>
        <dbReference type="Proteomes" id="UP001374535"/>
    </source>
</evidence>